<accession>A0ABD0KBE8</accession>
<comment type="caution">
    <text evidence="11">The sequence shown here is derived from an EMBL/GenBank/DDBJ whole genome shotgun (WGS) entry which is preliminary data.</text>
</comment>
<keyword evidence="5 8" id="KW-0378">Hydrolase</keyword>
<feature type="domain" description="Alpha-L-fucosidase C-terminal" evidence="10">
    <location>
        <begin position="375"/>
        <end position="462"/>
    </location>
</feature>
<evidence type="ECO:0000259" key="10">
    <source>
        <dbReference type="Pfam" id="PF16757"/>
    </source>
</evidence>
<evidence type="ECO:0000256" key="8">
    <source>
        <dbReference type="PIRNR" id="PIRNR001092"/>
    </source>
</evidence>
<sequence length="465" mass="53720">MGKSSSLKPMFCSLPAIIFLLSQSVGVQSIRYTPDWESLDSRPLPTWYDESKIGIFLHWGVFSVPSYVNEWFWYWWKGPQPHADIVKFMTENYRPDWTYADFAEQFTAEFFDPYKWAEIFNASGARYVVQVTKHHEGFTSWPSAHSFNWNAKDVGPNRDLVGELSSAIRAKTTLRYGVYHSLFEWFHPLFLKDKANNFTTQDFVVTKTMPELYELVNTYKPDIVWSDGSGDTIDKYWNSKEFVAWLYNDSPVKDTVVTNDRWGTNCGCKHGGFLTCADRYNPKKKQNRKWENAMTIDRYAWTFRREAKLSDFLTIEELLTSVIETVSCGGNILINVGPTKDGMIRPIYEERLRQMGSWLKVNGEAIYKTVPWTYQNDTLTPNVWYTSKKGSPSTIYALMLKWPGRKLFLGAPQPTERSEVTLLGYGKLTDWVSITGAGIQIEIPVIPINSVPCLWAWALRITEVK</sequence>
<dbReference type="InterPro" id="IPR031919">
    <property type="entry name" value="Fucosidase_C"/>
</dbReference>
<dbReference type="EC" id="3.2.1.51" evidence="3"/>
<feature type="domain" description="Glycoside hydrolase family 29 N-terminal" evidence="9">
    <location>
        <begin position="23"/>
        <end position="364"/>
    </location>
</feature>
<dbReference type="AlphaFoldDB" id="A0ABD0KBE8"/>
<dbReference type="InterPro" id="IPR016286">
    <property type="entry name" value="FUC_metazoa-typ"/>
</dbReference>
<protein>
    <recommendedName>
        <fullName evidence="3">alpha-L-fucosidase</fullName>
        <ecNumber evidence="3">3.2.1.51</ecNumber>
    </recommendedName>
</protein>
<dbReference type="SUPFAM" id="SSF51445">
    <property type="entry name" value="(Trans)glycosidases"/>
    <property type="match status" value="1"/>
</dbReference>
<evidence type="ECO:0000259" key="9">
    <source>
        <dbReference type="Pfam" id="PF01120"/>
    </source>
</evidence>
<dbReference type="FunFam" id="3.20.20.80:FF:000027">
    <property type="entry name" value="Alpha-L-fucosidase"/>
    <property type="match status" value="1"/>
</dbReference>
<evidence type="ECO:0000313" key="11">
    <source>
        <dbReference type="EMBL" id="KAK7484423.1"/>
    </source>
</evidence>
<dbReference type="Gene3D" id="3.20.20.80">
    <property type="entry name" value="Glycosidases"/>
    <property type="match status" value="1"/>
</dbReference>
<dbReference type="SMART" id="SM00812">
    <property type="entry name" value="Alpha_L_fucos"/>
    <property type="match status" value="1"/>
</dbReference>
<comment type="function">
    <text evidence="1">Alpha-L-fucosidase is responsible for hydrolyzing the alpha-1,6-linked fucose joined to the reducing-end N-acetylglucosamine of the carbohydrate moieties of glycoproteins.</text>
</comment>
<evidence type="ECO:0000256" key="7">
    <source>
        <dbReference type="ARBA" id="ARBA00023295"/>
    </source>
</evidence>
<dbReference type="PRINTS" id="PR00741">
    <property type="entry name" value="GLHYDRLASE29"/>
</dbReference>
<keyword evidence="6" id="KW-0325">Glycoprotein</keyword>
<keyword evidence="12" id="KW-1185">Reference proteome</keyword>
<dbReference type="Proteomes" id="UP001519460">
    <property type="component" value="Unassembled WGS sequence"/>
</dbReference>
<dbReference type="EMBL" id="JACVVK020000210">
    <property type="protein sequence ID" value="KAK7484423.1"/>
    <property type="molecule type" value="Genomic_DNA"/>
</dbReference>
<dbReference type="InterPro" id="IPR017853">
    <property type="entry name" value="GH"/>
</dbReference>
<dbReference type="InterPro" id="IPR057739">
    <property type="entry name" value="Glyco_hydro_29_N"/>
</dbReference>
<reference evidence="11 12" key="1">
    <citation type="journal article" date="2023" name="Sci. Data">
        <title>Genome assembly of the Korean intertidal mud-creeper Batillaria attramentaria.</title>
        <authorList>
            <person name="Patra A.K."/>
            <person name="Ho P.T."/>
            <person name="Jun S."/>
            <person name="Lee S.J."/>
            <person name="Kim Y."/>
            <person name="Won Y.J."/>
        </authorList>
    </citation>
    <scope>NUCLEOTIDE SEQUENCE [LARGE SCALE GENOMIC DNA]</scope>
    <source>
        <strain evidence="11">Wonlab-2016</strain>
    </source>
</reference>
<evidence type="ECO:0000256" key="3">
    <source>
        <dbReference type="ARBA" id="ARBA00012662"/>
    </source>
</evidence>
<keyword evidence="4 8" id="KW-0732">Signal</keyword>
<organism evidence="11 12">
    <name type="scientific">Batillaria attramentaria</name>
    <dbReference type="NCBI Taxonomy" id="370345"/>
    <lineage>
        <taxon>Eukaryota</taxon>
        <taxon>Metazoa</taxon>
        <taxon>Spiralia</taxon>
        <taxon>Lophotrochozoa</taxon>
        <taxon>Mollusca</taxon>
        <taxon>Gastropoda</taxon>
        <taxon>Caenogastropoda</taxon>
        <taxon>Sorbeoconcha</taxon>
        <taxon>Cerithioidea</taxon>
        <taxon>Batillariidae</taxon>
        <taxon>Batillaria</taxon>
    </lineage>
</organism>
<feature type="chain" id="PRO_5044536760" description="alpha-L-fucosidase" evidence="8">
    <location>
        <begin position="30"/>
        <end position="465"/>
    </location>
</feature>
<evidence type="ECO:0000256" key="1">
    <source>
        <dbReference type="ARBA" id="ARBA00004071"/>
    </source>
</evidence>
<keyword evidence="7 8" id="KW-0326">Glycosidase</keyword>
<evidence type="ECO:0000313" key="12">
    <source>
        <dbReference type="Proteomes" id="UP001519460"/>
    </source>
</evidence>
<dbReference type="PANTHER" id="PTHR10030">
    <property type="entry name" value="ALPHA-L-FUCOSIDASE"/>
    <property type="match status" value="1"/>
</dbReference>
<name>A0ABD0KBE8_9CAEN</name>
<dbReference type="InterPro" id="IPR000933">
    <property type="entry name" value="Glyco_hydro_29"/>
</dbReference>
<evidence type="ECO:0000256" key="6">
    <source>
        <dbReference type="ARBA" id="ARBA00023180"/>
    </source>
</evidence>
<proteinExistence type="inferred from homology"/>
<dbReference type="PANTHER" id="PTHR10030:SF37">
    <property type="entry name" value="ALPHA-L-FUCOSIDASE-RELATED"/>
    <property type="match status" value="1"/>
</dbReference>
<dbReference type="GO" id="GO:0004560">
    <property type="term" value="F:alpha-L-fucosidase activity"/>
    <property type="evidence" value="ECO:0007669"/>
    <property type="project" value="UniProtKB-EC"/>
</dbReference>
<evidence type="ECO:0000256" key="4">
    <source>
        <dbReference type="ARBA" id="ARBA00022729"/>
    </source>
</evidence>
<evidence type="ECO:0000256" key="2">
    <source>
        <dbReference type="ARBA" id="ARBA00007951"/>
    </source>
</evidence>
<dbReference type="Pfam" id="PF01120">
    <property type="entry name" value="Alpha_L_fucos"/>
    <property type="match status" value="1"/>
</dbReference>
<dbReference type="PIRSF" id="PIRSF001092">
    <property type="entry name" value="Alpha-L-fucosidase"/>
    <property type="match status" value="1"/>
</dbReference>
<comment type="similarity">
    <text evidence="2 8">Belongs to the glycosyl hydrolase 29 family.</text>
</comment>
<dbReference type="Pfam" id="PF16757">
    <property type="entry name" value="Fucosidase_C"/>
    <property type="match status" value="1"/>
</dbReference>
<feature type="signal peptide" evidence="8">
    <location>
        <begin position="1"/>
        <end position="29"/>
    </location>
</feature>
<evidence type="ECO:0000256" key="5">
    <source>
        <dbReference type="ARBA" id="ARBA00022801"/>
    </source>
</evidence>
<gene>
    <name evidence="11" type="ORF">BaRGS_00024308</name>
</gene>